<evidence type="ECO:0000313" key="3">
    <source>
        <dbReference type="EMBL" id="CAD7701801.1"/>
    </source>
</evidence>
<dbReference type="Pfam" id="PF02410">
    <property type="entry name" value="RsfS"/>
    <property type="match status" value="1"/>
</dbReference>
<dbReference type="GO" id="GO:0017148">
    <property type="term" value="P:negative regulation of translation"/>
    <property type="evidence" value="ECO:0007669"/>
    <property type="project" value="TreeGrafter"/>
</dbReference>
<evidence type="ECO:0000259" key="2">
    <source>
        <dbReference type="PROSITE" id="PS50800"/>
    </source>
</evidence>
<dbReference type="InterPro" id="IPR004394">
    <property type="entry name" value="Iojap/RsfS/C7orf30"/>
</dbReference>
<dbReference type="PROSITE" id="PS50800">
    <property type="entry name" value="SAP"/>
    <property type="match status" value="1"/>
</dbReference>
<gene>
    <name evidence="3" type="ORF">OSTQU699_LOCUS7158</name>
</gene>
<dbReference type="PANTHER" id="PTHR21043">
    <property type="entry name" value="IOJAP SUPERFAMILY ORTHOLOG"/>
    <property type="match status" value="1"/>
</dbReference>
<proteinExistence type="inferred from homology"/>
<dbReference type="AlphaFoldDB" id="A0A8S1J2M6"/>
<dbReference type="HAMAP" id="MF_01477">
    <property type="entry name" value="Iojap_RsfS"/>
    <property type="match status" value="1"/>
</dbReference>
<evidence type="ECO:0000256" key="1">
    <source>
        <dbReference type="ARBA" id="ARBA00010574"/>
    </source>
</evidence>
<dbReference type="SUPFAM" id="SSF81301">
    <property type="entry name" value="Nucleotidyltransferase"/>
    <property type="match status" value="1"/>
</dbReference>
<dbReference type="OrthoDB" id="536794at2759"/>
<dbReference type="GO" id="GO:0090071">
    <property type="term" value="P:negative regulation of ribosome biogenesis"/>
    <property type="evidence" value="ECO:0007669"/>
    <property type="project" value="TreeGrafter"/>
</dbReference>
<comment type="caution">
    <text evidence="3">The sequence shown here is derived from an EMBL/GenBank/DDBJ whole genome shotgun (WGS) entry which is preliminary data.</text>
</comment>
<organism evidence="3 4">
    <name type="scientific">Ostreobium quekettii</name>
    <dbReference type="NCBI Taxonomy" id="121088"/>
    <lineage>
        <taxon>Eukaryota</taxon>
        <taxon>Viridiplantae</taxon>
        <taxon>Chlorophyta</taxon>
        <taxon>core chlorophytes</taxon>
        <taxon>Ulvophyceae</taxon>
        <taxon>TCBD clade</taxon>
        <taxon>Bryopsidales</taxon>
        <taxon>Ostreobineae</taxon>
        <taxon>Ostreobiaceae</taxon>
        <taxon>Ostreobium</taxon>
    </lineage>
</organism>
<dbReference type="EMBL" id="CAJHUC010001636">
    <property type="protein sequence ID" value="CAD7701801.1"/>
    <property type="molecule type" value="Genomic_DNA"/>
</dbReference>
<dbReference type="Proteomes" id="UP000708148">
    <property type="component" value="Unassembled WGS sequence"/>
</dbReference>
<protein>
    <recommendedName>
        <fullName evidence="2">SAP domain-containing protein</fullName>
    </recommendedName>
</protein>
<accession>A0A8S1J2M6</accession>
<comment type="similarity">
    <text evidence="1">Belongs to the Iojap/RsfS family.</text>
</comment>
<sequence>MRLLHFGRLARTFSVKQVFRTGGAGGTIQWKLPLWACGSLGTDGLEQVPCNKGFASSSPTMSSNNDKDDNLGPEYIFQDQMVWPLPPDVLASANPGLAEAVRHDRELTRKAAVERISKIVLDRNPSWQNATILAALHMLKPSELQQELQHCGLVTVGDEETMIGRLAEFLEVEEIENSGRRQRRDQMMEDELEQLQSEPLSKFDFVHVVSPDKVVKIMADAHATDICIIDVTKSARFADYFVLANGRSLRHLHALAASVLSEVKQSCQRKNISHVAEGVTPGIEGEMGCDWVVVDAGSVVVHVFMEDARRYYDLEGLWGTEDNIRRITTDKMVETLDTIKVVDEDNR</sequence>
<feature type="domain" description="SAP" evidence="2">
    <location>
        <begin position="136"/>
        <end position="170"/>
    </location>
</feature>
<dbReference type="InterPro" id="IPR003034">
    <property type="entry name" value="SAP_dom"/>
</dbReference>
<dbReference type="PANTHER" id="PTHR21043:SF0">
    <property type="entry name" value="MITOCHONDRIAL ASSEMBLY OF RIBOSOMAL LARGE SUBUNIT PROTEIN 1"/>
    <property type="match status" value="1"/>
</dbReference>
<dbReference type="Gene3D" id="3.30.460.10">
    <property type="entry name" value="Beta Polymerase, domain 2"/>
    <property type="match status" value="1"/>
</dbReference>
<dbReference type="NCBIfam" id="TIGR00090">
    <property type="entry name" value="rsfS_iojap_ybeB"/>
    <property type="match status" value="1"/>
</dbReference>
<evidence type="ECO:0000313" key="4">
    <source>
        <dbReference type="Proteomes" id="UP000708148"/>
    </source>
</evidence>
<keyword evidence="4" id="KW-1185">Reference proteome</keyword>
<dbReference type="GO" id="GO:0043023">
    <property type="term" value="F:ribosomal large subunit binding"/>
    <property type="evidence" value="ECO:0007669"/>
    <property type="project" value="TreeGrafter"/>
</dbReference>
<dbReference type="InterPro" id="IPR043519">
    <property type="entry name" value="NT_sf"/>
</dbReference>
<name>A0A8S1J2M6_9CHLO</name>
<reference evidence="3" key="1">
    <citation type="submission" date="2020-12" db="EMBL/GenBank/DDBJ databases">
        <authorList>
            <person name="Iha C."/>
        </authorList>
    </citation>
    <scope>NUCLEOTIDE SEQUENCE</scope>
</reference>